<dbReference type="InterPro" id="IPR036443">
    <property type="entry name" value="Znf_RanBP2_sf"/>
</dbReference>
<name>A0A820GBP7_9BILA</name>
<accession>A0A820GBP7</accession>
<proteinExistence type="predicted"/>
<dbReference type="EMBL" id="CAJOAX010039244">
    <property type="protein sequence ID" value="CAF4275508.1"/>
    <property type="molecule type" value="Genomic_DNA"/>
</dbReference>
<dbReference type="Gene3D" id="2.30.30.380">
    <property type="entry name" value="Zn-finger domain of Sec23/24"/>
    <property type="match status" value="1"/>
</dbReference>
<dbReference type="InterPro" id="IPR001876">
    <property type="entry name" value="Znf_RanBP2"/>
</dbReference>
<dbReference type="PROSITE" id="PS50199">
    <property type="entry name" value="ZF_RANBP2_2"/>
    <property type="match status" value="1"/>
</dbReference>
<sequence>TTNESSSSIKPVSAYWECMDCHTYNPSARKSCKTCRRLRQDLLDQCLKESKAQQVTIDFFFK</sequence>
<evidence type="ECO:0000256" key="3">
    <source>
        <dbReference type="ARBA" id="ARBA00022833"/>
    </source>
</evidence>
<keyword evidence="1" id="KW-0479">Metal-binding</keyword>
<feature type="non-terminal residue" evidence="6">
    <location>
        <position position="1"/>
    </location>
</feature>
<dbReference type="Proteomes" id="UP000663823">
    <property type="component" value="Unassembled WGS sequence"/>
</dbReference>
<feature type="domain" description="RanBP2-type" evidence="5">
    <location>
        <begin position="12"/>
        <end position="41"/>
    </location>
</feature>
<keyword evidence="2 4" id="KW-0863">Zinc-finger</keyword>
<evidence type="ECO:0000256" key="2">
    <source>
        <dbReference type="ARBA" id="ARBA00022771"/>
    </source>
</evidence>
<evidence type="ECO:0000256" key="1">
    <source>
        <dbReference type="ARBA" id="ARBA00022723"/>
    </source>
</evidence>
<evidence type="ECO:0000313" key="7">
    <source>
        <dbReference type="Proteomes" id="UP000663823"/>
    </source>
</evidence>
<comment type="caution">
    <text evidence="6">The sequence shown here is derived from an EMBL/GenBank/DDBJ whole genome shotgun (WGS) entry which is preliminary data.</text>
</comment>
<reference evidence="6" key="1">
    <citation type="submission" date="2021-02" db="EMBL/GenBank/DDBJ databases">
        <authorList>
            <person name="Nowell W R."/>
        </authorList>
    </citation>
    <scope>NUCLEOTIDE SEQUENCE</scope>
</reference>
<evidence type="ECO:0000259" key="5">
    <source>
        <dbReference type="PROSITE" id="PS50199"/>
    </source>
</evidence>
<evidence type="ECO:0000313" key="6">
    <source>
        <dbReference type="EMBL" id="CAF4275508.1"/>
    </source>
</evidence>
<keyword evidence="3" id="KW-0862">Zinc</keyword>
<dbReference type="AlphaFoldDB" id="A0A820GBP7"/>
<dbReference type="SUPFAM" id="SSF90209">
    <property type="entry name" value="Ran binding protein zinc finger-like"/>
    <property type="match status" value="1"/>
</dbReference>
<evidence type="ECO:0000256" key="4">
    <source>
        <dbReference type="PROSITE-ProRule" id="PRU00322"/>
    </source>
</evidence>
<dbReference type="PROSITE" id="PS01358">
    <property type="entry name" value="ZF_RANBP2_1"/>
    <property type="match status" value="1"/>
</dbReference>
<gene>
    <name evidence="6" type="ORF">OTI717_LOCUS41248</name>
</gene>
<protein>
    <recommendedName>
        <fullName evidence="5">RanBP2-type domain-containing protein</fullName>
    </recommendedName>
</protein>
<organism evidence="6 7">
    <name type="scientific">Rotaria sordida</name>
    <dbReference type="NCBI Taxonomy" id="392033"/>
    <lineage>
        <taxon>Eukaryota</taxon>
        <taxon>Metazoa</taxon>
        <taxon>Spiralia</taxon>
        <taxon>Gnathifera</taxon>
        <taxon>Rotifera</taxon>
        <taxon>Eurotatoria</taxon>
        <taxon>Bdelloidea</taxon>
        <taxon>Philodinida</taxon>
        <taxon>Philodinidae</taxon>
        <taxon>Rotaria</taxon>
    </lineage>
</organism>
<dbReference type="GO" id="GO:0008270">
    <property type="term" value="F:zinc ion binding"/>
    <property type="evidence" value="ECO:0007669"/>
    <property type="project" value="UniProtKB-KW"/>
</dbReference>